<dbReference type="SUPFAM" id="SSF56784">
    <property type="entry name" value="HAD-like"/>
    <property type="match status" value="1"/>
</dbReference>
<dbReference type="InterPro" id="IPR036412">
    <property type="entry name" value="HAD-like_sf"/>
</dbReference>
<evidence type="ECO:0000313" key="1">
    <source>
        <dbReference type="EMBL" id="OAD24113.1"/>
    </source>
</evidence>
<dbReference type="AlphaFoldDB" id="A0A0A6RLD8"/>
<evidence type="ECO:0008006" key="3">
    <source>
        <dbReference type="Google" id="ProtNLM"/>
    </source>
</evidence>
<reference evidence="1 2" key="1">
    <citation type="submission" date="2016-05" db="EMBL/GenBank/DDBJ databases">
        <title>Single-cell genome of chain-forming Candidatus Thiomargarita nelsonii and comparison to other large sulfur-oxidizing bacteria.</title>
        <authorList>
            <person name="Winkel M."/>
            <person name="Salman V."/>
            <person name="Woyke T."/>
            <person name="Schulz-Vogt H."/>
            <person name="Richter M."/>
            <person name="Flood B."/>
            <person name="Bailey J."/>
            <person name="Amann R."/>
            <person name="Mussmann M."/>
        </authorList>
    </citation>
    <scope>NUCLEOTIDE SEQUENCE [LARGE SCALE GENOMIC DNA]</scope>
    <source>
        <strain evidence="1 2">THI036</strain>
    </source>
</reference>
<accession>A0A0A6RLD8</accession>
<comment type="caution">
    <text evidence="1">The sequence shown here is derived from an EMBL/GenBank/DDBJ whole genome shotgun (WGS) entry which is preliminary data.</text>
</comment>
<gene>
    <name evidence="1" type="ORF">THIOM_000034</name>
</gene>
<keyword evidence="2" id="KW-1185">Reference proteome</keyword>
<evidence type="ECO:0000313" key="2">
    <source>
        <dbReference type="Proteomes" id="UP000076962"/>
    </source>
</evidence>
<sequence>MNKNIIGLDWDGVVSDYGAAFSYLMQLFQHCVIITVNDRITHDIAADVLNIEKDKISIEICPDSRVVDYPTWKAEMCLKHRVDIMFDDDPNVVLACQEQEILAITVSEYIYRYE</sequence>
<dbReference type="EMBL" id="LUTY01000006">
    <property type="protein sequence ID" value="OAD24113.1"/>
    <property type="molecule type" value="Genomic_DNA"/>
</dbReference>
<organism evidence="1 2">
    <name type="scientific">Candidatus Thiomargarita nelsonii</name>
    <dbReference type="NCBI Taxonomy" id="1003181"/>
    <lineage>
        <taxon>Bacteria</taxon>
        <taxon>Pseudomonadati</taxon>
        <taxon>Pseudomonadota</taxon>
        <taxon>Gammaproteobacteria</taxon>
        <taxon>Thiotrichales</taxon>
        <taxon>Thiotrichaceae</taxon>
        <taxon>Thiomargarita</taxon>
    </lineage>
</organism>
<name>A0A0A6RLD8_9GAMM</name>
<dbReference type="Proteomes" id="UP000076962">
    <property type="component" value="Unassembled WGS sequence"/>
</dbReference>
<proteinExistence type="predicted"/>
<protein>
    <recommendedName>
        <fullName evidence="3">HAD family hydrolase</fullName>
    </recommendedName>
</protein>